<gene>
    <name evidence="1" type="ORF">LNINA_LOCUS990</name>
</gene>
<organism evidence="1 2">
    <name type="scientific">Leptosia nina</name>
    <dbReference type="NCBI Taxonomy" id="320188"/>
    <lineage>
        <taxon>Eukaryota</taxon>
        <taxon>Metazoa</taxon>
        <taxon>Ecdysozoa</taxon>
        <taxon>Arthropoda</taxon>
        <taxon>Hexapoda</taxon>
        <taxon>Insecta</taxon>
        <taxon>Pterygota</taxon>
        <taxon>Neoptera</taxon>
        <taxon>Endopterygota</taxon>
        <taxon>Lepidoptera</taxon>
        <taxon>Glossata</taxon>
        <taxon>Ditrysia</taxon>
        <taxon>Papilionoidea</taxon>
        <taxon>Pieridae</taxon>
        <taxon>Pierinae</taxon>
        <taxon>Leptosia</taxon>
    </lineage>
</organism>
<dbReference type="Proteomes" id="UP001497472">
    <property type="component" value="Unassembled WGS sequence"/>
</dbReference>
<dbReference type="AlphaFoldDB" id="A0AAV1IUV6"/>
<keyword evidence="2" id="KW-1185">Reference proteome</keyword>
<comment type="caution">
    <text evidence="1">The sequence shown here is derived from an EMBL/GenBank/DDBJ whole genome shotgun (WGS) entry which is preliminary data.</text>
</comment>
<reference evidence="1 2" key="1">
    <citation type="submission" date="2023-11" db="EMBL/GenBank/DDBJ databases">
        <authorList>
            <person name="Okamura Y."/>
        </authorList>
    </citation>
    <scope>NUCLEOTIDE SEQUENCE [LARGE SCALE GENOMIC DNA]</scope>
</reference>
<sequence length="289" mass="31151">MSKPCKKIKNPCKICLGPVTRKNGLQCQGYCQCWVHYACLNYTPGKIRDIKAGIIHVTCPCPDCTSSLPKEYRSDEPFSCTNMQCPANKSPRCDNTGCPINQDKPGLTAGGQKGNGNVRNTGVGSACRLTKCGNKECKDNSLALKQGAPMAHERCGNDCKEHSVPLRQGAVLAHQVPPSPKFCPSGCSLPPGDVGRSPPAPNPMPALQQMCNTVGQLTNQINDLMQQMKYVVQGGSGGVQGCIAQKTNIRTLATVQRTLQNGARGFVTSVRSFVCDNIFGHCKTQKKYY</sequence>
<evidence type="ECO:0000313" key="1">
    <source>
        <dbReference type="EMBL" id="CAK1540972.1"/>
    </source>
</evidence>
<accession>A0AAV1IUV6</accession>
<name>A0AAV1IUV6_9NEOP</name>
<evidence type="ECO:0000313" key="2">
    <source>
        <dbReference type="Proteomes" id="UP001497472"/>
    </source>
</evidence>
<proteinExistence type="predicted"/>
<dbReference type="EMBL" id="CAVLEF010000002">
    <property type="protein sequence ID" value="CAK1540972.1"/>
    <property type="molecule type" value="Genomic_DNA"/>
</dbReference>
<evidence type="ECO:0008006" key="3">
    <source>
        <dbReference type="Google" id="ProtNLM"/>
    </source>
</evidence>
<protein>
    <recommendedName>
        <fullName evidence="3">PHD-type domain-containing protein</fullName>
    </recommendedName>
</protein>